<dbReference type="Proteomes" id="UP000292886">
    <property type="component" value="Chromosome"/>
</dbReference>
<dbReference type="KEGG" id="wei:EQG49_09270"/>
<dbReference type="SUPFAM" id="SSF53098">
    <property type="entry name" value="Ribonuclease H-like"/>
    <property type="match status" value="1"/>
</dbReference>
<dbReference type="EMBL" id="CP037940">
    <property type="protein sequence ID" value="QBO36646.1"/>
    <property type="molecule type" value="Genomic_DNA"/>
</dbReference>
<sequence length="344" mass="39759">MPKTTNLKSETDKLNSRKSRVKTATLPCRIGASGLKKIRSLGDGKATNKELTQVVESLRHQFKLEDLLEFVGLNRKTFYYNRARLNYDKYSEVKDLIKWLYAGSDETYGYRRIQDELFLFGYVFDDETVRRIMRSIKLMPTCYWTKSGKFSSYKGEHGKVAENLVRRDYVVTSGRKSKFVVTQPYTVLTTDVTQINLLGTKLYLAAVIDMYSKEILAYDIRTSPNMAQVTACVDQLQQVLPDGVQPILHSDQGTLYQLPRYQNRLDEVGLIQSMSRKGNCLDNAPMESFFSLAKREFIWRKEFVSIDQFKESFSRYVSRFNNVRISRKNKGLTPVEIRNQALAA</sequence>
<dbReference type="NCBIfam" id="NF033516">
    <property type="entry name" value="transpos_IS3"/>
    <property type="match status" value="1"/>
</dbReference>
<dbReference type="PANTHER" id="PTHR46889:SF5">
    <property type="entry name" value="INTEGRASE PROTEIN"/>
    <property type="match status" value="1"/>
</dbReference>
<dbReference type="PROSITE" id="PS50994">
    <property type="entry name" value="INTEGRASE"/>
    <property type="match status" value="1"/>
</dbReference>
<dbReference type="PANTHER" id="PTHR46889">
    <property type="entry name" value="TRANSPOSASE INSF FOR INSERTION SEQUENCE IS3B-RELATED"/>
    <property type="match status" value="1"/>
</dbReference>
<dbReference type="Gene3D" id="3.30.420.10">
    <property type="entry name" value="Ribonuclease H-like superfamily/Ribonuclease H"/>
    <property type="match status" value="1"/>
</dbReference>
<reference evidence="3" key="1">
    <citation type="submission" date="2019-03" db="EMBL/GenBank/DDBJ databases">
        <title>Weissella sp. 26KH-42 Genome sequencing.</title>
        <authorList>
            <person name="Heo J."/>
            <person name="Kim S.-J."/>
            <person name="Kim J.-S."/>
            <person name="Hong S.-B."/>
            <person name="Kwon S.-W."/>
        </authorList>
    </citation>
    <scope>NUCLEOTIDE SEQUENCE [LARGE SCALE GENOMIC DNA]</scope>
    <source>
        <strain evidence="3">26KH-42</strain>
    </source>
</reference>
<dbReference type="GO" id="GO:0015074">
    <property type="term" value="P:DNA integration"/>
    <property type="evidence" value="ECO:0007669"/>
    <property type="project" value="InterPro"/>
</dbReference>
<evidence type="ECO:0000313" key="2">
    <source>
        <dbReference type="EMBL" id="QBO36646.1"/>
    </source>
</evidence>
<organism evidence="2 3">
    <name type="scientific">Periweissella cryptocerci</name>
    <dbReference type="NCBI Taxonomy" id="2506420"/>
    <lineage>
        <taxon>Bacteria</taxon>
        <taxon>Bacillati</taxon>
        <taxon>Bacillota</taxon>
        <taxon>Bacilli</taxon>
        <taxon>Lactobacillales</taxon>
        <taxon>Lactobacillaceae</taxon>
        <taxon>Periweissella</taxon>
    </lineage>
</organism>
<dbReference type="InterPro" id="IPR036397">
    <property type="entry name" value="RNaseH_sf"/>
</dbReference>
<evidence type="ECO:0000313" key="3">
    <source>
        <dbReference type="Proteomes" id="UP000292886"/>
    </source>
</evidence>
<keyword evidence="3" id="KW-1185">Reference proteome</keyword>
<evidence type="ECO:0000259" key="1">
    <source>
        <dbReference type="PROSITE" id="PS50994"/>
    </source>
</evidence>
<protein>
    <submittedName>
        <fullName evidence="2">IS3 family transposase</fullName>
    </submittedName>
</protein>
<proteinExistence type="predicted"/>
<name>A0A4P6YV78_9LACO</name>
<dbReference type="AlphaFoldDB" id="A0A4P6YV78"/>
<dbReference type="Pfam" id="PF00665">
    <property type="entry name" value="rve"/>
    <property type="match status" value="1"/>
</dbReference>
<dbReference type="InterPro" id="IPR001584">
    <property type="entry name" value="Integrase_cat-core"/>
</dbReference>
<dbReference type="RefSeq" id="WP_133363723.1">
    <property type="nucleotide sequence ID" value="NZ_CP037940.1"/>
</dbReference>
<dbReference type="Pfam" id="PF13333">
    <property type="entry name" value="rve_2"/>
    <property type="match status" value="1"/>
</dbReference>
<dbReference type="InterPro" id="IPR048020">
    <property type="entry name" value="Transpos_IS3"/>
</dbReference>
<dbReference type="GO" id="GO:0003676">
    <property type="term" value="F:nucleic acid binding"/>
    <property type="evidence" value="ECO:0007669"/>
    <property type="project" value="InterPro"/>
</dbReference>
<dbReference type="InterPro" id="IPR012337">
    <property type="entry name" value="RNaseH-like_sf"/>
</dbReference>
<gene>
    <name evidence="2" type="ORF">EQG49_09270</name>
</gene>
<accession>A0A4P6YV78</accession>
<dbReference type="InterPro" id="IPR050900">
    <property type="entry name" value="Transposase_IS3/IS150/IS904"/>
</dbReference>
<feature type="domain" description="Integrase catalytic" evidence="1">
    <location>
        <begin position="180"/>
        <end position="342"/>
    </location>
</feature>
<dbReference type="OrthoDB" id="9781005at2"/>